<protein>
    <submittedName>
        <fullName evidence="1">Uncharacterized protein</fullName>
    </submittedName>
</protein>
<sequence length="314" mass="33773">MIRCADCQFPIDLDESLVDYVKSQIKSMPLAADSVNMDVQYFSLDTNEQSSQAFAKTISSFVANQVSSQTSKHNIAGTLVLSVSCTHKNALVLAPFVLNVDKGIKVWNRLFPGSPIDPTSTTQMMKIAGEHPADLIKAEKFSTISGTTFGSSFIGMVHVLNTTETSASESLSSVASSLQAQMDKGAWLAKVSARRTSPRTSPWSAWFDPKSSLEAIATIHNATTAEQGSVQQSAEASRTGQQMVAMKSGDIKAALTALADIDDGANKILDINSMMTALDDYPGGLLKEPLYMAIKYDGSENNENKKGENQAENQ</sequence>
<proteinExistence type="predicted"/>
<dbReference type="EMBL" id="JAGPYM010000006">
    <property type="protein sequence ID" value="KAH6892941.1"/>
    <property type="molecule type" value="Genomic_DNA"/>
</dbReference>
<dbReference type="AlphaFoldDB" id="A0A9P8W831"/>
<dbReference type="OrthoDB" id="5183255at2759"/>
<name>A0A9P8W831_9HYPO</name>
<keyword evidence="2" id="KW-1185">Reference proteome</keyword>
<dbReference type="Proteomes" id="UP000777438">
    <property type="component" value="Unassembled WGS sequence"/>
</dbReference>
<evidence type="ECO:0000313" key="1">
    <source>
        <dbReference type="EMBL" id="KAH6892941.1"/>
    </source>
</evidence>
<organism evidence="1 2">
    <name type="scientific">Thelonectria olida</name>
    <dbReference type="NCBI Taxonomy" id="1576542"/>
    <lineage>
        <taxon>Eukaryota</taxon>
        <taxon>Fungi</taxon>
        <taxon>Dikarya</taxon>
        <taxon>Ascomycota</taxon>
        <taxon>Pezizomycotina</taxon>
        <taxon>Sordariomycetes</taxon>
        <taxon>Hypocreomycetidae</taxon>
        <taxon>Hypocreales</taxon>
        <taxon>Nectriaceae</taxon>
        <taxon>Thelonectria</taxon>
    </lineage>
</organism>
<gene>
    <name evidence="1" type="ORF">B0T10DRAFT_591739</name>
</gene>
<comment type="caution">
    <text evidence="1">The sequence shown here is derived from an EMBL/GenBank/DDBJ whole genome shotgun (WGS) entry which is preliminary data.</text>
</comment>
<evidence type="ECO:0000313" key="2">
    <source>
        <dbReference type="Proteomes" id="UP000777438"/>
    </source>
</evidence>
<accession>A0A9P8W831</accession>
<reference evidence="1 2" key="1">
    <citation type="journal article" date="2021" name="Nat. Commun.">
        <title>Genetic determinants of endophytism in the Arabidopsis root mycobiome.</title>
        <authorList>
            <person name="Mesny F."/>
            <person name="Miyauchi S."/>
            <person name="Thiergart T."/>
            <person name="Pickel B."/>
            <person name="Atanasova L."/>
            <person name="Karlsson M."/>
            <person name="Huettel B."/>
            <person name="Barry K.W."/>
            <person name="Haridas S."/>
            <person name="Chen C."/>
            <person name="Bauer D."/>
            <person name="Andreopoulos W."/>
            <person name="Pangilinan J."/>
            <person name="LaButti K."/>
            <person name="Riley R."/>
            <person name="Lipzen A."/>
            <person name="Clum A."/>
            <person name="Drula E."/>
            <person name="Henrissat B."/>
            <person name="Kohler A."/>
            <person name="Grigoriev I.V."/>
            <person name="Martin F.M."/>
            <person name="Hacquard S."/>
        </authorList>
    </citation>
    <scope>NUCLEOTIDE SEQUENCE [LARGE SCALE GENOMIC DNA]</scope>
    <source>
        <strain evidence="1 2">MPI-CAGE-CH-0241</strain>
    </source>
</reference>